<dbReference type="Gene3D" id="3.50.7.10">
    <property type="entry name" value="GroEL"/>
    <property type="match status" value="1"/>
</dbReference>
<dbReference type="PROSITE" id="PS00750">
    <property type="entry name" value="TCP1_1"/>
    <property type="match status" value="1"/>
</dbReference>
<evidence type="ECO:0000256" key="1">
    <source>
        <dbReference type="ARBA" id="ARBA00008020"/>
    </source>
</evidence>
<dbReference type="InterPro" id="IPR027413">
    <property type="entry name" value="GROEL-like_equatorial_sf"/>
</dbReference>
<dbReference type="Pfam" id="PF00118">
    <property type="entry name" value="Cpn60_TCP1"/>
    <property type="match status" value="1"/>
</dbReference>
<evidence type="ECO:0000313" key="3">
    <source>
        <dbReference type="Proteomes" id="UP000225706"/>
    </source>
</evidence>
<dbReference type="PANTHER" id="PTHR46787">
    <property type="entry name" value="SYNDROMES PUTATIVE CHAPERONIN-RELATED"/>
    <property type="match status" value="1"/>
</dbReference>
<dbReference type="GO" id="GO:0032502">
    <property type="term" value="P:developmental process"/>
    <property type="evidence" value="ECO:0007669"/>
    <property type="project" value="TreeGrafter"/>
</dbReference>
<organism evidence="2 3">
    <name type="scientific">Stylophora pistillata</name>
    <name type="common">Smooth cauliflower coral</name>
    <dbReference type="NCBI Taxonomy" id="50429"/>
    <lineage>
        <taxon>Eukaryota</taxon>
        <taxon>Metazoa</taxon>
        <taxon>Cnidaria</taxon>
        <taxon>Anthozoa</taxon>
        <taxon>Hexacorallia</taxon>
        <taxon>Scleractinia</taxon>
        <taxon>Astrocoeniina</taxon>
        <taxon>Pocilloporidae</taxon>
        <taxon>Stylophora</taxon>
    </lineage>
</organism>
<dbReference type="GO" id="GO:0051131">
    <property type="term" value="P:chaperone-mediated protein complex assembly"/>
    <property type="evidence" value="ECO:0007669"/>
    <property type="project" value="TreeGrafter"/>
</dbReference>
<dbReference type="GO" id="GO:0051082">
    <property type="term" value="F:unfolded protein binding"/>
    <property type="evidence" value="ECO:0007669"/>
    <property type="project" value="InterPro"/>
</dbReference>
<gene>
    <name evidence="2" type="primary">Mkks</name>
    <name evidence="2" type="ORF">AWC38_SpisGene13800</name>
</gene>
<dbReference type="GO" id="GO:0060271">
    <property type="term" value="P:cilium assembly"/>
    <property type="evidence" value="ECO:0007669"/>
    <property type="project" value="InterPro"/>
</dbReference>
<dbReference type="STRING" id="50429.A0A2B4RZN6"/>
<sequence length="582" mass="63524">MSTSSSLWRVLVQPLDDSKIRNLLHSLQDVVKSALGPSGRLKFFQTSGGGHVTVTSTSSKILHSLSGLSHPISRLILSAVRGHLDTYNDGGLRTALLMLSLIQSAIDMPIPRVLVTEIFEHSLQVLSDHLQSCVWKMKVDIGHMKSMMSVVNSIVGTKPACHLSESEKQYITVLLIKAFLHSLPSKTSKDSSCPVLTPLPVQIVTCEGDPVNESKILQGVLLQAPNIPSFRCSKTLISHPTKVALYNVSMAGDTDEWFDNSVKTEATIFGHDSNIESAVLGQMLKVADWLIDTGVAVVACQKCVHPTVKQYLQDKGAFVMDRVSIVHITAVQRLTGATTLSTFTLDIPVSNFGQLERIDHVVINDKSYIHLFPQPSSQSSPVCTLLLCSPDETSLEELKLVWQASIIALHETLKQPYVVPGAGCLDTHLALMLRMYGSKCSSEKSRDFGCSKGQFMSVINNVALCLESQAKDLEHDGGSDIIDSANHHHWSLPPGALELKPSMPHCVCGLVSHDQSLEWSMMGDAADTLFGDRDMCCAGNSSKIFENVVLDIYSMKMNSYKIAFETANAILRIQSVVCSNVV</sequence>
<dbReference type="GO" id="GO:0005737">
    <property type="term" value="C:cytoplasm"/>
    <property type="evidence" value="ECO:0007669"/>
    <property type="project" value="TreeGrafter"/>
</dbReference>
<dbReference type="GO" id="GO:0005634">
    <property type="term" value="C:nucleus"/>
    <property type="evidence" value="ECO:0007669"/>
    <property type="project" value="TreeGrafter"/>
</dbReference>
<accession>A0A2B4RZN6</accession>
<comment type="caution">
    <text evidence="2">The sequence shown here is derived from an EMBL/GenBank/DDBJ whole genome shotgun (WGS) entry which is preliminary data.</text>
</comment>
<name>A0A2B4RZN6_STYPI</name>
<dbReference type="Gene3D" id="1.10.560.10">
    <property type="entry name" value="GroEL-like equatorial domain"/>
    <property type="match status" value="1"/>
</dbReference>
<dbReference type="InterPro" id="IPR002194">
    <property type="entry name" value="Chaperonin_TCP-1_CS"/>
</dbReference>
<dbReference type="InterPro" id="IPR002423">
    <property type="entry name" value="Cpn60/GroEL/TCP-1"/>
</dbReference>
<dbReference type="SUPFAM" id="SSF48592">
    <property type="entry name" value="GroEL equatorial domain-like"/>
    <property type="match status" value="1"/>
</dbReference>
<dbReference type="InterPro" id="IPR027410">
    <property type="entry name" value="TCP-1-like_intermed_sf"/>
</dbReference>
<protein>
    <submittedName>
        <fullName evidence="2">McKusick-Kaufman/Bardet-Biedl syndromes putative chaperonin</fullName>
    </submittedName>
</protein>
<dbReference type="PANTHER" id="PTHR46787:SF1">
    <property type="entry name" value="MOLECULAR CHAPERONE MKKS"/>
    <property type="match status" value="1"/>
</dbReference>
<dbReference type="GO" id="GO:0016887">
    <property type="term" value="F:ATP hydrolysis activity"/>
    <property type="evidence" value="ECO:0007669"/>
    <property type="project" value="InterPro"/>
</dbReference>
<dbReference type="AlphaFoldDB" id="A0A2B4RZN6"/>
<comment type="similarity">
    <text evidence="1">Belongs to the TCP-1 chaperonin family.</text>
</comment>
<reference evidence="3" key="1">
    <citation type="journal article" date="2017" name="bioRxiv">
        <title>Comparative analysis of the genomes of Stylophora pistillata and Acropora digitifera provides evidence for extensive differences between species of corals.</title>
        <authorList>
            <person name="Voolstra C.R."/>
            <person name="Li Y."/>
            <person name="Liew Y.J."/>
            <person name="Baumgarten S."/>
            <person name="Zoccola D."/>
            <person name="Flot J.-F."/>
            <person name="Tambutte S."/>
            <person name="Allemand D."/>
            <person name="Aranda M."/>
        </authorList>
    </citation>
    <scope>NUCLEOTIDE SEQUENCE [LARGE SCALE GENOMIC DNA]</scope>
</reference>
<dbReference type="GO" id="GO:0006457">
    <property type="term" value="P:protein folding"/>
    <property type="evidence" value="ECO:0007669"/>
    <property type="project" value="InterPro"/>
</dbReference>
<dbReference type="EMBL" id="LSMT01000266">
    <property type="protein sequence ID" value="PFX21705.1"/>
    <property type="molecule type" value="Genomic_DNA"/>
</dbReference>
<dbReference type="InterPro" id="IPR028790">
    <property type="entry name" value="MKKS"/>
</dbReference>
<evidence type="ECO:0000313" key="2">
    <source>
        <dbReference type="EMBL" id="PFX21705.1"/>
    </source>
</evidence>
<dbReference type="InterPro" id="IPR027409">
    <property type="entry name" value="GroEL-like_apical_dom_sf"/>
</dbReference>
<dbReference type="GO" id="GO:0005524">
    <property type="term" value="F:ATP binding"/>
    <property type="evidence" value="ECO:0007669"/>
    <property type="project" value="InterPro"/>
</dbReference>
<dbReference type="Proteomes" id="UP000225706">
    <property type="component" value="Unassembled WGS sequence"/>
</dbReference>
<keyword evidence="3" id="KW-1185">Reference proteome</keyword>
<dbReference type="GO" id="GO:1902636">
    <property type="term" value="C:kinociliary basal body"/>
    <property type="evidence" value="ECO:0007669"/>
    <property type="project" value="TreeGrafter"/>
</dbReference>
<dbReference type="SUPFAM" id="SSF52029">
    <property type="entry name" value="GroEL apical domain-like"/>
    <property type="match status" value="1"/>
</dbReference>
<dbReference type="OrthoDB" id="528704at2759"/>
<proteinExistence type="inferred from homology"/>
<dbReference type="Gene3D" id="3.30.260.10">
    <property type="entry name" value="TCP-1-like chaperonin intermediate domain"/>
    <property type="match status" value="1"/>
</dbReference>